<name>A0A2A2H2I4_METBR</name>
<reference evidence="1 2" key="1">
    <citation type="journal article" date="2017" name="BMC Genomics">
        <title>Genomic analysis of methanogenic archaea reveals a shift towards energy conservation.</title>
        <authorList>
            <person name="Gilmore S.P."/>
            <person name="Henske J.K."/>
            <person name="Sexton J.A."/>
            <person name="Solomon K.V."/>
            <person name="Seppala S."/>
            <person name="Yoo J.I."/>
            <person name="Huyett L.M."/>
            <person name="Pressman A."/>
            <person name="Cogan J.Z."/>
            <person name="Kivenson V."/>
            <person name="Peng X."/>
            <person name="Tan Y."/>
            <person name="Valentine D.L."/>
            <person name="O'Malley M.A."/>
        </authorList>
    </citation>
    <scope>NUCLEOTIDE SEQUENCE [LARGE SCALE GENOMIC DNA]</scope>
    <source>
        <strain evidence="1 2">M.o.H.</strain>
    </source>
</reference>
<protein>
    <submittedName>
        <fullName evidence="1">Uncharacterized protein</fullName>
    </submittedName>
</protein>
<gene>
    <name evidence="1" type="ORF">ASJ80_00830</name>
</gene>
<dbReference type="RefSeq" id="WP_069582947.1">
    <property type="nucleotide sequence ID" value="NZ_LMVM01000038.1"/>
</dbReference>
<dbReference type="AlphaFoldDB" id="A0A2A2H2I4"/>
<dbReference type="OrthoDB" id="372717at2157"/>
<keyword evidence="2" id="KW-1185">Reference proteome</keyword>
<proteinExistence type="predicted"/>
<dbReference type="EMBL" id="LMVM01000038">
    <property type="protein sequence ID" value="PAV03530.1"/>
    <property type="molecule type" value="Genomic_DNA"/>
</dbReference>
<evidence type="ECO:0000313" key="1">
    <source>
        <dbReference type="EMBL" id="PAV03530.1"/>
    </source>
</evidence>
<comment type="caution">
    <text evidence="1">The sequence shown here is derived from an EMBL/GenBank/DDBJ whole genome shotgun (WGS) entry which is preliminary data.</text>
</comment>
<organism evidence="1 2">
    <name type="scientific">Methanobacterium bryantii</name>
    <dbReference type="NCBI Taxonomy" id="2161"/>
    <lineage>
        <taxon>Archaea</taxon>
        <taxon>Methanobacteriati</taxon>
        <taxon>Methanobacteriota</taxon>
        <taxon>Methanomada group</taxon>
        <taxon>Methanobacteria</taxon>
        <taxon>Methanobacteriales</taxon>
        <taxon>Methanobacteriaceae</taxon>
        <taxon>Methanobacterium</taxon>
    </lineage>
</organism>
<evidence type="ECO:0000313" key="2">
    <source>
        <dbReference type="Proteomes" id="UP000217784"/>
    </source>
</evidence>
<accession>A0A2A2H2I4</accession>
<sequence length="133" mass="15692">MRFSVIKYEEEKTAYYNPKAFYRDENMIIFPFEEFDNFYNEMVQNLNVVKNILNEALSSDSPHPPIRDLERVEDWINLISEDVDLLLKFKMQSTLGSFRSRNSARTKLSFRNPPIESTLPTCPKEEIQCLMGL</sequence>
<dbReference type="Proteomes" id="UP000217784">
    <property type="component" value="Unassembled WGS sequence"/>
</dbReference>